<name>A0A194AFJ7_9BACT</name>
<gene>
    <name evidence="2" type="ORF">DPF_1564</name>
</gene>
<dbReference type="OrthoDB" id="5915071at2"/>
<organism evidence="2 3">
    <name type="scientific">Desulfoplanes formicivorans</name>
    <dbReference type="NCBI Taxonomy" id="1592317"/>
    <lineage>
        <taxon>Bacteria</taxon>
        <taxon>Pseudomonadati</taxon>
        <taxon>Thermodesulfobacteriota</taxon>
        <taxon>Desulfovibrionia</taxon>
        <taxon>Desulfovibrionales</taxon>
        <taxon>Desulfoplanaceae</taxon>
        <taxon>Desulfoplanes</taxon>
    </lineage>
</organism>
<dbReference type="RefSeq" id="WP_069858671.1">
    <property type="nucleotide sequence ID" value="NZ_BDFE01000015.1"/>
</dbReference>
<feature type="active site" description="Proton donor" evidence="1">
    <location>
        <position position="145"/>
    </location>
</feature>
<dbReference type="InterPro" id="IPR041720">
    <property type="entry name" value="FbaB-like"/>
</dbReference>
<dbReference type="GO" id="GO:0004332">
    <property type="term" value="F:fructose-bisphosphate aldolase activity"/>
    <property type="evidence" value="ECO:0007669"/>
    <property type="project" value="InterPro"/>
</dbReference>
<dbReference type="Proteomes" id="UP000095200">
    <property type="component" value="Unassembled WGS sequence"/>
</dbReference>
<dbReference type="PIRSF" id="PIRSF038992">
    <property type="entry name" value="Aldolase_Ia"/>
    <property type="match status" value="1"/>
</dbReference>
<dbReference type="Gene3D" id="3.20.20.70">
    <property type="entry name" value="Aldolase class I"/>
    <property type="match status" value="1"/>
</dbReference>
<proteinExistence type="predicted"/>
<reference evidence="3" key="1">
    <citation type="submission" date="2016-06" db="EMBL/GenBank/DDBJ databases">
        <title>Draft genome sequence of Desulfoplanes formicivorans strain Pf12B.</title>
        <authorList>
            <person name="Watanabe M."/>
            <person name="Kojima H."/>
            <person name="Fukui M."/>
        </authorList>
    </citation>
    <scope>NUCLEOTIDE SEQUENCE [LARGE SCALE GENOMIC DNA]</scope>
    <source>
        <strain evidence="3">Pf12B</strain>
    </source>
</reference>
<dbReference type="Pfam" id="PF01791">
    <property type="entry name" value="DeoC"/>
    <property type="match status" value="1"/>
</dbReference>
<dbReference type="SUPFAM" id="SSF51569">
    <property type="entry name" value="Aldolase"/>
    <property type="match status" value="1"/>
</dbReference>
<dbReference type="PANTHER" id="PTHR47916">
    <property type="entry name" value="FRUCTOSE-BISPHOSPHATE ALDOLASE CLASS 1"/>
    <property type="match status" value="1"/>
</dbReference>
<comment type="caution">
    <text evidence="2">The sequence shown here is derived from an EMBL/GenBank/DDBJ whole genome shotgun (WGS) entry which is preliminary data.</text>
</comment>
<keyword evidence="3" id="KW-1185">Reference proteome</keyword>
<dbReference type="NCBIfam" id="NF005556">
    <property type="entry name" value="PRK07226.1"/>
    <property type="match status" value="1"/>
</dbReference>
<dbReference type="SMART" id="SM01133">
    <property type="entry name" value="DeoC"/>
    <property type="match status" value="1"/>
</dbReference>
<sequence length="251" mass="27034">MNACSRRCQRLFDRHSRTSILLPLDHGVSEGMIQGLEDMSSLLKGLDPHLVQGVILHKGLAAALIQDIDPRINLIIHLSAGTRHAIPPYAKSLVCSVQEAVRLGADAVSIHVNMGNDCEDRMLTDMGMVTDEAHLLGIPVLAMIYARGGQIVNELDPTLVAHSIRLGAEMGADLVKVPYSGDPQSFSKAVRACPVPVLVAGGPKKTNTKAFLDMVAEAMECGARGVSIGRNIFQHRNPAKALKELDAVLRR</sequence>
<dbReference type="InterPro" id="IPR050456">
    <property type="entry name" value="DeoC/FbaB_aldolase"/>
</dbReference>
<evidence type="ECO:0000313" key="2">
    <source>
        <dbReference type="EMBL" id="GAU08847.1"/>
    </source>
</evidence>
<dbReference type="InterPro" id="IPR013785">
    <property type="entry name" value="Aldolase_TIM"/>
</dbReference>
<evidence type="ECO:0000313" key="3">
    <source>
        <dbReference type="Proteomes" id="UP000095200"/>
    </source>
</evidence>
<dbReference type="CDD" id="cd00958">
    <property type="entry name" value="DhnA"/>
    <property type="match status" value="1"/>
</dbReference>
<feature type="active site" description="Schiff-base intermediate with dihydroxyacetone-P" evidence="1">
    <location>
        <position position="176"/>
    </location>
</feature>
<dbReference type="AlphaFoldDB" id="A0A194AFJ7"/>
<accession>A0A194AFJ7</accession>
<dbReference type="EMBL" id="BDFE01000015">
    <property type="protein sequence ID" value="GAU08847.1"/>
    <property type="molecule type" value="Genomic_DNA"/>
</dbReference>
<dbReference type="InterPro" id="IPR002915">
    <property type="entry name" value="DeoC/FbaB/LacD_aldolase"/>
</dbReference>
<protein>
    <submittedName>
        <fullName evidence="2">Fructose-bisphosphate aldolase</fullName>
    </submittedName>
</protein>
<dbReference type="STRING" id="1592317.DPF_1564"/>
<evidence type="ECO:0000256" key="1">
    <source>
        <dbReference type="PIRSR" id="PIRSR038992-1"/>
    </source>
</evidence>
<dbReference type="PANTHER" id="PTHR47916:SF1">
    <property type="entry name" value="3-HYDROXY-5-PHOSPHONOOXYPENTANE-2,4-DIONE THIOLASE"/>
    <property type="match status" value="1"/>
</dbReference>